<name>A0A7K0JAK0_PHOVU</name>
<dbReference type="RefSeq" id="WP_117848943.1">
    <property type="nucleotide sequence ID" value="NZ_QSFK01000006.1"/>
</dbReference>
<evidence type="ECO:0000256" key="1">
    <source>
        <dbReference type="SAM" id="Phobius"/>
    </source>
</evidence>
<keyword evidence="1" id="KW-1133">Transmembrane helix</keyword>
<evidence type="ECO:0000313" key="2">
    <source>
        <dbReference type="EMBL" id="MSS46999.1"/>
    </source>
</evidence>
<accession>A0A7K0JAK0</accession>
<feature type="transmembrane region" description="Helical" evidence="1">
    <location>
        <begin position="32"/>
        <end position="50"/>
    </location>
</feature>
<dbReference type="Proteomes" id="UP000460950">
    <property type="component" value="Unassembled WGS sequence"/>
</dbReference>
<keyword evidence="1" id="KW-0812">Transmembrane</keyword>
<reference evidence="2 3" key="1">
    <citation type="submission" date="2019-09" db="EMBL/GenBank/DDBJ databases">
        <title>In-depth cultivation of the pig gut microbiome towards novel bacterial diversity and tailored functional studies.</title>
        <authorList>
            <person name="Wylensek D."/>
            <person name="Hitch T.C.A."/>
            <person name="Clavel T."/>
        </authorList>
    </citation>
    <scope>NUCLEOTIDE SEQUENCE [LARGE SCALE GENOMIC DNA]</scope>
    <source>
        <strain evidence="2 3">WCA-389-WT-3C</strain>
    </source>
</reference>
<proteinExistence type="predicted"/>
<organism evidence="2 3">
    <name type="scientific">Phocaeicola vulgatus</name>
    <name type="common">Bacteroides vulgatus</name>
    <dbReference type="NCBI Taxonomy" id="821"/>
    <lineage>
        <taxon>Bacteria</taxon>
        <taxon>Pseudomonadati</taxon>
        <taxon>Bacteroidota</taxon>
        <taxon>Bacteroidia</taxon>
        <taxon>Bacteroidales</taxon>
        <taxon>Bacteroidaceae</taxon>
        <taxon>Phocaeicola</taxon>
    </lineage>
</organism>
<gene>
    <name evidence="2" type="ORF">FYJ30_01255</name>
</gene>
<protein>
    <submittedName>
        <fullName evidence="2">Uncharacterized protein</fullName>
    </submittedName>
</protein>
<keyword evidence="1" id="KW-0472">Membrane</keyword>
<dbReference type="EMBL" id="VULU01000002">
    <property type="protein sequence ID" value="MSS46999.1"/>
    <property type="molecule type" value="Genomic_DNA"/>
</dbReference>
<dbReference type="AlphaFoldDB" id="A0A7K0JAK0"/>
<sequence>MKTANFILSIFATLCSLGMIYGAIVTESPIKSVSVIIFSIISLLCVRLVVMTYRELKEYE</sequence>
<comment type="caution">
    <text evidence="2">The sequence shown here is derived from an EMBL/GenBank/DDBJ whole genome shotgun (WGS) entry which is preliminary data.</text>
</comment>
<evidence type="ECO:0000313" key="3">
    <source>
        <dbReference type="Proteomes" id="UP000460950"/>
    </source>
</evidence>